<keyword evidence="3" id="KW-0804">Transcription</keyword>
<dbReference type="Pfam" id="PF00505">
    <property type="entry name" value="HMG_box"/>
    <property type="match status" value="1"/>
</dbReference>
<feature type="compositionally biased region" description="Gly residues" evidence="6">
    <location>
        <begin position="867"/>
        <end position="885"/>
    </location>
</feature>
<feature type="region of interest" description="Disordered" evidence="6">
    <location>
        <begin position="122"/>
        <end position="153"/>
    </location>
</feature>
<accession>A0A084WPR7</accession>
<dbReference type="GO" id="GO:0000981">
    <property type="term" value="F:DNA-binding transcription factor activity, RNA polymerase II-specific"/>
    <property type="evidence" value="ECO:0007669"/>
    <property type="project" value="TreeGrafter"/>
</dbReference>
<feature type="DNA-binding region" description="HMG box" evidence="5">
    <location>
        <begin position="921"/>
        <end position="989"/>
    </location>
</feature>
<feature type="region of interest" description="Disordered" evidence="6">
    <location>
        <begin position="767"/>
        <end position="851"/>
    </location>
</feature>
<feature type="compositionally biased region" description="Gly residues" evidence="6">
    <location>
        <begin position="692"/>
        <end position="705"/>
    </location>
</feature>
<feature type="compositionally biased region" description="Gly residues" evidence="6">
    <location>
        <begin position="443"/>
        <end position="458"/>
    </location>
</feature>
<dbReference type="VEuPathDB" id="VectorBase:ASIS000135"/>
<feature type="compositionally biased region" description="Pro residues" evidence="6">
    <location>
        <begin position="134"/>
        <end position="144"/>
    </location>
</feature>
<reference evidence="8 10" key="1">
    <citation type="journal article" date="2014" name="BMC Genomics">
        <title>Genome sequence of Anopheles sinensis provides insight into genetics basis of mosquito competence for malaria parasites.</title>
        <authorList>
            <person name="Zhou D."/>
            <person name="Zhang D."/>
            <person name="Ding G."/>
            <person name="Shi L."/>
            <person name="Hou Q."/>
            <person name="Ye Y."/>
            <person name="Xu Y."/>
            <person name="Zhou H."/>
            <person name="Xiong C."/>
            <person name="Li S."/>
            <person name="Yu J."/>
            <person name="Hong S."/>
            <person name="Yu X."/>
            <person name="Zou P."/>
            <person name="Chen C."/>
            <person name="Chang X."/>
            <person name="Wang W."/>
            <person name="Lv Y."/>
            <person name="Sun Y."/>
            <person name="Ma L."/>
            <person name="Shen B."/>
            <person name="Zhu C."/>
        </authorList>
    </citation>
    <scope>NUCLEOTIDE SEQUENCE [LARGE SCALE GENOMIC DNA]</scope>
</reference>
<dbReference type="FunFam" id="1.10.30.10:FF:000003">
    <property type="entry name" value="Putative transcription factor SOX-6"/>
    <property type="match status" value="1"/>
</dbReference>
<dbReference type="PROSITE" id="PS50118">
    <property type="entry name" value="HMG_BOX_2"/>
    <property type="match status" value="1"/>
</dbReference>
<keyword evidence="1" id="KW-0805">Transcription regulation</keyword>
<evidence type="ECO:0000256" key="1">
    <source>
        <dbReference type="ARBA" id="ARBA00023015"/>
    </source>
</evidence>
<feature type="region of interest" description="Disordered" evidence="6">
    <location>
        <begin position="647"/>
        <end position="705"/>
    </location>
</feature>
<dbReference type="GO" id="GO:0005634">
    <property type="term" value="C:nucleus"/>
    <property type="evidence" value="ECO:0007669"/>
    <property type="project" value="UniProtKB-UniRule"/>
</dbReference>
<dbReference type="InterPro" id="IPR009071">
    <property type="entry name" value="HMG_box_dom"/>
</dbReference>
<evidence type="ECO:0000313" key="9">
    <source>
        <dbReference type="EnsemblMetazoa" id="ASIC020320-PA"/>
    </source>
</evidence>
<evidence type="ECO:0000313" key="8">
    <source>
        <dbReference type="EMBL" id="KFB52211.1"/>
    </source>
</evidence>
<dbReference type="VEuPathDB" id="VectorBase:ASIC020320"/>
<evidence type="ECO:0000256" key="4">
    <source>
        <dbReference type="ARBA" id="ARBA00023242"/>
    </source>
</evidence>
<dbReference type="EnsemblMetazoa" id="ASIC020320-RA">
    <property type="protein sequence ID" value="ASIC020320-PA"/>
    <property type="gene ID" value="ASIC020320"/>
</dbReference>
<feature type="region of interest" description="Disordered" evidence="6">
    <location>
        <begin position="865"/>
        <end position="919"/>
    </location>
</feature>
<dbReference type="InterPro" id="IPR036910">
    <property type="entry name" value="HMG_box_dom_sf"/>
</dbReference>
<feature type="compositionally biased region" description="Low complexity" evidence="6">
    <location>
        <begin position="190"/>
        <end position="206"/>
    </location>
</feature>
<keyword evidence="2 5" id="KW-0238">DNA-binding</keyword>
<dbReference type="Gene3D" id="1.10.30.10">
    <property type="entry name" value="High mobility group box domain"/>
    <property type="match status" value="1"/>
</dbReference>
<evidence type="ECO:0000256" key="2">
    <source>
        <dbReference type="ARBA" id="ARBA00023125"/>
    </source>
</evidence>
<dbReference type="PANTHER" id="PTHR45789:SF2">
    <property type="entry name" value="FI18025P1"/>
    <property type="match status" value="1"/>
</dbReference>
<feature type="region of interest" description="Disordered" evidence="6">
    <location>
        <begin position="179"/>
        <end position="229"/>
    </location>
</feature>
<feature type="compositionally biased region" description="Gly residues" evidence="6">
    <location>
        <begin position="819"/>
        <end position="840"/>
    </location>
</feature>
<dbReference type="SUPFAM" id="SSF47095">
    <property type="entry name" value="HMG-box"/>
    <property type="match status" value="1"/>
</dbReference>
<dbReference type="Proteomes" id="UP000030765">
    <property type="component" value="Unassembled WGS sequence"/>
</dbReference>
<dbReference type="PANTHER" id="PTHR45789">
    <property type="entry name" value="FI18025P1"/>
    <property type="match status" value="1"/>
</dbReference>
<dbReference type="AlphaFoldDB" id="A0A084WPR7"/>
<proteinExistence type="predicted"/>
<evidence type="ECO:0000256" key="3">
    <source>
        <dbReference type="ARBA" id="ARBA00023163"/>
    </source>
</evidence>
<evidence type="ECO:0000256" key="5">
    <source>
        <dbReference type="PROSITE-ProRule" id="PRU00267"/>
    </source>
</evidence>
<dbReference type="SMART" id="SM00398">
    <property type="entry name" value="HMG"/>
    <property type="match status" value="1"/>
</dbReference>
<sequence>MSSKRKSPPNKLSNAVTIEKNNFKKISLKNEEFIKASPVKELNCAFDTNFIAMQKMSADPKFLKHTDLISSRHDEHLMPLEHDFHYNLPFLNVASYILKGSDPGLGRAQDNFQLTMNLDNLNISNNNQQEPATPTSPNPVPGPKVAPGAGGAPRKINNMILNHLKTIVDNFDSLNNNINDKNSYTGSGTQNNNNNNNNNQNNNNNNCQPEETHPPSSPEVPTMAAAGSTHQQLNNQYVEKNNLESFRSRLDERITNLQLSMSEIYLMRLNLSLLDFPNEIPNTLLNNHTQHSNTVDDNTPNMNCNSSQNNIKLIKRYTNAGGLCFWVWWLHTSLFTTRVQNFTHILWATASEIVPFLFTSLSAPINQNQPQTPSNRSFKESLYEKEKNINRLIMYFTIWREMLLKAEFGESRKYKLNNNSKSNLDQPPSCLLGGSAATAVSGGSEGSRGGPAGGGGGSSSSSSAMSPPAPIGLSSSCSSSTVTAAPSATAQMCSSPGLGGAAPGTIASTSATATQSPTGATIIDCDIAGAGPDGAASTGEPENCIRRYQNVFQSIASKMSDGHGGLVGHVGIAAQLASAFPATAVPGSSSGPRRNSRKRTQQQLMAPDATDPELAPMLLAKQPMLAPPLNCGSSASGSTLTLYEEYEQAKQEQENQRYHAKEPDVPINLSKRKPSRDSPSLLPPLELPNGTKLGGSSGGGSGGGGVGPFGPGGLFGACEADDISHRLELIVPGGVALLDKDCTDKYFLHKSKRDRLELDPNHLFDYGAQDPGMGAKHPKLSIYHQSPSPHHSSPDDKQSLLGEASSYPLPPEFFLKTGGTHGGGAGGGGGGSGGGSGGGTPVMSPFNSSSMLDNMNRHLIQRQQSLGVGGGGGGGSGGGGGGGSGSSKKDKGGMGSLGALELGADIGSSRSRSSSTEKNHIKRPMNAFMVWAKDERRKILKACPDMHNSNISKILGARWKAMTNLEKQPYYEEQAKLSKQHMEKHPDYRYRPRPKRTCIIDGKKMRISEYKCLMKNRRQEIRQFWTRDYDSGTDQKCSLKDGAKVIKNEAM</sequence>
<feature type="region of interest" description="Disordered" evidence="6">
    <location>
        <begin position="435"/>
        <end position="477"/>
    </location>
</feature>
<dbReference type="InterPro" id="IPR051356">
    <property type="entry name" value="SOX/SOX-like_TF"/>
</dbReference>
<feature type="domain" description="HMG box" evidence="7">
    <location>
        <begin position="921"/>
        <end position="989"/>
    </location>
</feature>
<keyword evidence="10" id="KW-1185">Reference proteome</keyword>
<dbReference type="STRING" id="74873.A0A084WPR7"/>
<name>A0A084WPR7_ANOSI</name>
<keyword evidence="4 5" id="KW-0539">Nucleus</keyword>
<evidence type="ECO:0000259" key="7">
    <source>
        <dbReference type="PROSITE" id="PS50118"/>
    </source>
</evidence>
<dbReference type="CDD" id="cd22042">
    <property type="entry name" value="HMG-box_EGL13-like"/>
    <property type="match status" value="1"/>
</dbReference>
<gene>
    <name evidence="8" type="ORF">ZHAS_00020320</name>
</gene>
<feature type="region of interest" description="Disordered" evidence="6">
    <location>
        <begin position="583"/>
        <end position="608"/>
    </location>
</feature>
<dbReference type="GO" id="GO:0045165">
    <property type="term" value="P:cell fate commitment"/>
    <property type="evidence" value="ECO:0007669"/>
    <property type="project" value="TreeGrafter"/>
</dbReference>
<evidence type="ECO:0000313" key="10">
    <source>
        <dbReference type="Proteomes" id="UP000030765"/>
    </source>
</evidence>
<feature type="compositionally biased region" description="Basic and acidic residues" evidence="6">
    <location>
        <begin position="647"/>
        <end position="664"/>
    </location>
</feature>
<dbReference type="OMA" id="SEYKCLM"/>
<dbReference type="OrthoDB" id="6247875at2759"/>
<organism evidence="8">
    <name type="scientific">Anopheles sinensis</name>
    <name type="common">Mosquito</name>
    <dbReference type="NCBI Taxonomy" id="74873"/>
    <lineage>
        <taxon>Eukaryota</taxon>
        <taxon>Metazoa</taxon>
        <taxon>Ecdysozoa</taxon>
        <taxon>Arthropoda</taxon>
        <taxon>Hexapoda</taxon>
        <taxon>Insecta</taxon>
        <taxon>Pterygota</taxon>
        <taxon>Neoptera</taxon>
        <taxon>Endopterygota</taxon>
        <taxon>Diptera</taxon>
        <taxon>Nematocera</taxon>
        <taxon>Culicoidea</taxon>
        <taxon>Culicidae</taxon>
        <taxon>Anophelinae</taxon>
        <taxon>Anopheles</taxon>
    </lineage>
</organism>
<protein>
    <submittedName>
        <fullName evidence="8">AGAP000066-PA-like protein</fullName>
    </submittedName>
</protein>
<evidence type="ECO:0000256" key="6">
    <source>
        <dbReference type="SAM" id="MobiDB-lite"/>
    </source>
</evidence>
<reference evidence="9" key="2">
    <citation type="submission" date="2020-05" db="UniProtKB">
        <authorList>
            <consortium name="EnsemblMetazoa"/>
        </authorList>
    </citation>
    <scope>IDENTIFICATION</scope>
</reference>
<dbReference type="EMBL" id="KE525369">
    <property type="protein sequence ID" value="KFB52211.1"/>
    <property type="molecule type" value="Genomic_DNA"/>
</dbReference>
<feature type="compositionally biased region" description="Polar residues" evidence="6">
    <location>
        <begin position="179"/>
        <end position="189"/>
    </location>
</feature>
<dbReference type="GO" id="GO:0000978">
    <property type="term" value="F:RNA polymerase II cis-regulatory region sequence-specific DNA binding"/>
    <property type="evidence" value="ECO:0007669"/>
    <property type="project" value="TreeGrafter"/>
</dbReference>
<dbReference type="EMBL" id="ATLV01025122">
    <property type="status" value="NOT_ANNOTATED_CDS"/>
    <property type="molecule type" value="Genomic_DNA"/>
</dbReference>